<proteinExistence type="predicted"/>
<feature type="region of interest" description="Disordered" evidence="2">
    <location>
        <begin position="1"/>
        <end position="37"/>
    </location>
</feature>
<evidence type="ECO:0000313" key="3">
    <source>
        <dbReference type="EMBL" id="GIQ79937.1"/>
    </source>
</evidence>
<feature type="compositionally biased region" description="Low complexity" evidence="2">
    <location>
        <begin position="693"/>
        <end position="714"/>
    </location>
</feature>
<organism evidence="3 4">
    <name type="scientific">Kipferlia bialata</name>
    <dbReference type="NCBI Taxonomy" id="797122"/>
    <lineage>
        <taxon>Eukaryota</taxon>
        <taxon>Metamonada</taxon>
        <taxon>Carpediemonas-like organisms</taxon>
        <taxon>Kipferlia</taxon>
    </lineage>
</organism>
<evidence type="ECO:0000256" key="1">
    <source>
        <dbReference type="SAM" id="Coils"/>
    </source>
</evidence>
<feature type="compositionally biased region" description="Basic and acidic residues" evidence="2">
    <location>
        <begin position="406"/>
        <end position="418"/>
    </location>
</feature>
<dbReference type="Proteomes" id="UP000265618">
    <property type="component" value="Unassembled WGS sequence"/>
</dbReference>
<accession>A0A9K3CNS8</accession>
<dbReference type="EMBL" id="BDIP01000079">
    <property type="protein sequence ID" value="GIQ79937.1"/>
    <property type="molecule type" value="Genomic_DNA"/>
</dbReference>
<feature type="compositionally biased region" description="Acidic residues" evidence="2">
    <location>
        <begin position="419"/>
        <end position="429"/>
    </location>
</feature>
<sequence length="785" mass="86382">MPDPDASAEDPSMWICKEPPSHVQTKTHRVQREREREGLTVEVDPAIRVWLQTIDLVDDVMPSEDDLLSASHRAAAIASSYAGADGEGEKGEREGDADKDVISVMLQGARGIAREAASSAYLKICQTLAIPPTPLSIESGQGGDAETRGAQAEEAVPFVEDRLERSTHLDGTRGAQLVQILARLRHHVAESAGTVGSSEESPASDVDLLAALVWRLICHQEVYASRLLHCKGTIGVLCRLTQGYAERHEEALSQYHARNVSSHTQAREEAFATTRQALKERASLHVRADLAEAAQRNTQLELDEAQQDLSALRERMLEHENSRFAAYKRRIRELREDLGRHRVREGVWRSLVETQREYVSVTEQLGSGGASPAETKELMAKRQHFDHNASAMVQQLNSLFDSAANEQKRERDAERGGESEGDSDNEGDVQDMHSTMRALRRETLHMSEQLKNSHIRVQDLQAMVAEAESRAKDSAYLAEEASGRIQFLEGEIQRLSHEQNQELSLVRAQCTRQSQEVTRVLQTVPLLRQLAWTQSLGGVGNAGSGDQATPVTDSEGDRERAREAERVWASPQAQGEPRSASADRPSGSRVSLPRVSNAPPSLSIVDTVEAGSADTVRDLSKSVALMRSSRMQRERERSLQEDSRPVQVFSLSDSQPMGDRRGVSSNIGSVLTAKATPPASGDQTRLREREISPIHSPTIQQSISISPSPSPSIVESREVVESERVEPDRDGPLPAPSLQEPGSRVGSDRAGSRVGRARGRDRGEGSERLTLPVYSGFRFMADEEE</sequence>
<gene>
    <name evidence="3" type="ORF">KIPB_000649</name>
</gene>
<dbReference type="AlphaFoldDB" id="A0A9K3CNS8"/>
<protein>
    <submittedName>
        <fullName evidence="3">Uncharacterized protein</fullName>
    </submittedName>
</protein>
<comment type="caution">
    <text evidence="3">The sequence shown here is derived from an EMBL/GenBank/DDBJ whole genome shotgun (WGS) entry which is preliminary data.</text>
</comment>
<keyword evidence="4" id="KW-1185">Reference proteome</keyword>
<feature type="region of interest" description="Disordered" evidence="2">
    <location>
        <begin position="537"/>
        <end position="600"/>
    </location>
</feature>
<feature type="coiled-coil region" evidence="1">
    <location>
        <begin position="288"/>
        <end position="337"/>
    </location>
</feature>
<reference evidence="3 4" key="1">
    <citation type="journal article" date="2018" name="PLoS ONE">
        <title>The draft genome of Kipferlia bialata reveals reductive genome evolution in fornicate parasites.</title>
        <authorList>
            <person name="Tanifuji G."/>
            <person name="Takabayashi S."/>
            <person name="Kume K."/>
            <person name="Takagi M."/>
            <person name="Nakayama T."/>
            <person name="Kamikawa R."/>
            <person name="Inagaki Y."/>
            <person name="Hashimoto T."/>
        </authorList>
    </citation>
    <scope>NUCLEOTIDE SEQUENCE [LARGE SCALE GENOMIC DNA]</scope>
    <source>
        <strain evidence="3">NY0173</strain>
    </source>
</reference>
<dbReference type="OrthoDB" id="10687781at2759"/>
<name>A0A9K3CNS8_9EUKA</name>
<feature type="region of interest" description="Disordered" evidence="2">
    <location>
        <begin position="627"/>
        <end position="785"/>
    </location>
</feature>
<feature type="compositionally biased region" description="Basic and acidic residues" evidence="2">
    <location>
        <begin position="555"/>
        <end position="566"/>
    </location>
</feature>
<feature type="coiled-coil region" evidence="1">
    <location>
        <begin position="450"/>
        <end position="498"/>
    </location>
</feature>
<evidence type="ECO:0000256" key="2">
    <source>
        <dbReference type="SAM" id="MobiDB-lite"/>
    </source>
</evidence>
<feature type="compositionally biased region" description="Basic and acidic residues" evidence="2">
    <location>
        <begin position="715"/>
        <end position="731"/>
    </location>
</feature>
<feature type="compositionally biased region" description="Basic and acidic residues" evidence="2">
    <location>
        <begin position="631"/>
        <end position="644"/>
    </location>
</feature>
<keyword evidence="1" id="KW-0175">Coiled coil</keyword>
<evidence type="ECO:0000313" key="4">
    <source>
        <dbReference type="Proteomes" id="UP000265618"/>
    </source>
</evidence>
<feature type="compositionally biased region" description="Basic and acidic residues" evidence="2">
    <location>
        <begin position="758"/>
        <end position="767"/>
    </location>
</feature>
<feature type="region of interest" description="Disordered" evidence="2">
    <location>
        <begin position="404"/>
        <end position="430"/>
    </location>
</feature>